<dbReference type="PROSITE" id="PS51352">
    <property type="entry name" value="THIOREDOXIN_2"/>
    <property type="match status" value="1"/>
</dbReference>
<dbReference type="InterPro" id="IPR047262">
    <property type="entry name" value="PRX-like1"/>
</dbReference>
<dbReference type="InterPro" id="IPR013766">
    <property type="entry name" value="Thioredoxin_domain"/>
</dbReference>
<dbReference type="KEGG" id="pzu:PHZ_c0330"/>
<keyword evidence="4" id="KW-1185">Reference proteome</keyword>
<dbReference type="HOGENOM" id="CLU_076204_3_0_5"/>
<dbReference type="GO" id="GO:0016491">
    <property type="term" value="F:oxidoreductase activity"/>
    <property type="evidence" value="ECO:0007669"/>
    <property type="project" value="InterPro"/>
</dbReference>
<dbReference type="EMBL" id="CP000747">
    <property type="protein sequence ID" value="ACG76744.1"/>
    <property type="molecule type" value="Genomic_DNA"/>
</dbReference>
<dbReference type="OrthoDB" id="9809746at2"/>
<reference evidence="3 4" key="1">
    <citation type="journal article" date="2008" name="BMC Genomics">
        <title>Complete genome of Phenylobacterium zucineum - a novel facultative intracellular bacterium isolated from human erythroleukemia cell line K562.</title>
        <authorList>
            <person name="Luo Y."/>
            <person name="Xu X."/>
            <person name="Ding Z."/>
            <person name="Liu Z."/>
            <person name="Zhang B."/>
            <person name="Yan Z."/>
            <person name="Sun J."/>
            <person name="Hu S."/>
            <person name="Hu X."/>
        </authorList>
    </citation>
    <scope>NUCLEOTIDE SEQUENCE [LARGE SCALE GENOMIC DNA]</scope>
    <source>
        <strain evidence="3 4">HLK1</strain>
    </source>
</reference>
<evidence type="ECO:0000256" key="1">
    <source>
        <dbReference type="SAM" id="SignalP"/>
    </source>
</evidence>
<dbReference type="GO" id="GO:0016209">
    <property type="term" value="F:antioxidant activity"/>
    <property type="evidence" value="ECO:0007669"/>
    <property type="project" value="InterPro"/>
</dbReference>
<keyword evidence="3" id="KW-0413">Isomerase</keyword>
<accession>B4RDP5</accession>
<evidence type="ECO:0000313" key="4">
    <source>
        <dbReference type="Proteomes" id="UP000001868"/>
    </source>
</evidence>
<dbReference type="InterPro" id="IPR006311">
    <property type="entry name" value="TAT_signal"/>
</dbReference>
<dbReference type="Gene3D" id="3.40.30.10">
    <property type="entry name" value="Glutaredoxin"/>
    <property type="match status" value="1"/>
</dbReference>
<proteinExistence type="predicted"/>
<protein>
    <submittedName>
        <fullName evidence="3">Thiol-disulfide isomerase</fullName>
    </submittedName>
</protein>
<dbReference type="PANTHER" id="PTHR43640:SF1">
    <property type="entry name" value="THIOREDOXIN-DEPENDENT PEROXIREDOXIN"/>
    <property type="match status" value="1"/>
</dbReference>
<name>B4RDP5_PHEZH</name>
<dbReference type="GO" id="GO:0016853">
    <property type="term" value="F:isomerase activity"/>
    <property type="evidence" value="ECO:0007669"/>
    <property type="project" value="UniProtKB-KW"/>
</dbReference>
<dbReference type="AlphaFoldDB" id="B4RDP5"/>
<sequence length="208" mass="21525">MPGILDRRTVLAFAAAAALAAPAVAAPVLGQPAPAFSVKDADGKTRSLAEFKGRTVVLEWTNEGCPYVKKHYDSGNMQRLQSQAVKDGAVWLTVISSAPDFQGYKTAAEAKAWKAKAGAASTAVLLDTTGVVGRAYEAKTTPHMYVVDKAGKLVYMGGIDDKASADPASLKGAKNYVAAALADVKAGRAVAQAATQPYGCSVKYASAD</sequence>
<keyword evidence="1" id="KW-0732">Signal</keyword>
<dbReference type="eggNOG" id="COG1225">
    <property type="taxonomic scope" value="Bacteria"/>
</dbReference>
<dbReference type="PANTHER" id="PTHR43640">
    <property type="entry name" value="OS07G0260300 PROTEIN"/>
    <property type="match status" value="1"/>
</dbReference>
<dbReference type="SUPFAM" id="SSF52833">
    <property type="entry name" value="Thioredoxin-like"/>
    <property type="match status" value="1"/>
</dbReference>
<dbReference type="RefSeq" id="WP_012520892.1">
    <property type="nucleotide sequence ID" value="NC_011144.1"/>
</dbReference>
<dbReference type="STRING" id="450851.PHZ_c0330"/>
<feature type="domain" description="Thioredoxin" evidence="2">
    <location>
        <begin position="27"/>
        <end position="182"/>
    </location>
</feature>
<dbReference type="PROSITE" id="PS51318">
    <property type="entry name" value="TAT"/>
    <property type="match status" value="1"/>
</dbReference>
<dbReference type="InterPro" id="IPR036249">
    <property type="entry name" value="Thioredoxin-like_sf"/>
</dbReference>
<dbReference type="InterPro" id="IPR000866">
    <property type="entry name" value="AhpC/TSA"/>
</dbReference>
<evidence type="ECO:0000259" key="2">
    <source>
        <dbReference type="PROSITE" id="PS51352"/>
    </source>
</evidence>
<organism evidence="3 4">
    <name type="scientific">Phenylobacterium zucineum (strain HLK1)</name>
    <dbReference type="NCBI Taxonomy" id="450851"/>
    <lineage>
        <taxon>Bacteria</taxon>
        <taxon>Pseudomonadati</taxon>
        <taxon>Pseudomonadota</taxon>
        <taxon>Alphaproteobacteria</taxon>
        <taxon>Caulobacterales</taxon>
        <taxon>Caulobacteraceae</taxon>
        <taxon>Phenylobacterium</taxon>
    </lineage>
</organism>
<evidence type="ECO:0000313" key="3">
    <source>
        <dbReference type="EMBL" id="ACG76744.1"/>
    </source>
</evidence>
<gene>
    <name evidence="3" type="ordered locus">PHZ_c0330</name>
</gene>
<dbReference type="Proteomes" id="UP000001868">
    <property type="component" value="Chromosome"/>
</dbReference>
<dbReference type="Pfam" id="PF00578">
    <property type="entry name" value="AhpC-TSA"/>
    <property type="match status" value="1"/>
</dbReference>
<feature type="chain" id="PRO_5002822037" evidence="1">
    <location>
        <begin position="26"/>
        <end position="208"/>
    </location>
</feature>
<feature type="signal peptide" evidence="1">
    <location>
        <begin position="1"/>
        <end position="25"/>
    </location>
</feature>